<evidence type="ECO:0000259" key="4">
    <source>
        <dbReference type="PROSITE" id="PS50014"/>
    </source>
</evidence>
<keyword evidence="1 2" id="KW-0103">Bromodomain</keyword>
<dbReference type="InterPro" id="IPR037800">
    <property type="entry name" value="GCN5"/>
</dbReference>
<feature type="compositionally biased region" description="Basic and acidic residues" evidence="3">
    <location>
        <begin position="204"/>
        <end position="217"/>
    </location>
</feature>
<dbReference type="GO" id="GO:0010484">
    <property type="term" value="F:histone H3 acetyltransferase activity"/>
    <property type="evidence" value="ECO:0007669"/>
    <property type="project" value="TreeGrafter"/>
</dbReference>
<accession>A0A7S3D9E0</accession>
<feature type="compositionally biased region" description="Acidic residues" evidence="3">
    <location>
        <begin position="107"/>
        <end position="124"/>
    </location>
</feature>
<dbReference type="PANTHER" id="PTHR45750:SF3">
    <property type="entry name" value="HISTONE ACETYLTRANSFERASE"/>
    <property type="match status" value="1"/>
</dbReference>
<dbReference type="SUPFAM" id="SSF47370">
    <property type="entry name" value="Bromodomain"/>
    <property type="match status" value="1"/>
</dbReference>
<dbReference type="GO" id="GO:0045944">
    <property type="term" value="P:positive regulation of transcription by RNA polymerase II"/>
    <property type="evidence" value="ECO:0007669"/>
    <property type="project" value="TreeGrafter"/>
</dbReference>
<gene>
    <name evidence="5" type="ORF">PBIL07802_LOCUS12654</name>
</gene>
<reference evidence="5" key="1">
    <citation type="submission" date="2021-01" db="EMBL/GenBank/DDBJ databases">
        <authorList>
            <person name="Corre E."/>
            <person name="Pelletier E."/>
            <person name="Niang G."/>
            <person name="Scheremetjew M."/>
            <person name="Finn R."/>
            <person name="Kale V."/>
            <person name="Holt S."/>
            <person name="Cochrane G."/>
            <person name="Meng A."/>
            <person name="Brown T."/>
            <person name="Cohen L."/>
        </authorList>
    </citation>
    <scope>NUCLEOTIDE SEQUENCE</scope>
    <source>
        <strain evidence="5">NIES-2562</strain>
    </source>
</reference>
<proteinExistence type="predicted"/>
<dbReference type="GO" id="GO:0000123">
    <property type="term" value="C:histone acetyltransferase complex"/>
    <property type="evidence" value="ECO:0007669"/>
    <property type="project" value="TreeGrafter"/>
</dbReference>
<feature type="compositionally biased region" description="Basic residues" evidence="3">
    <location>
        <begin position="19"/>
        <end position="33"/>
    </location>
</feature>
<feature type="domain" description="Bromo" evidence="4">
    <location>
        <begin position="263"/>
        <end position="335"/>
    </location>
</feature>
<organism evidence="5">
    <name type="scientific">Palpitomonas bilix</name>
    <dbReference type="NCBI Taxonomy" id="652834"/>
    <lineage>
        <taxon>Eukaryota</taxon>
        <taxon>Eukaryota incertae sedis</taxon>
    </lineage>
</organism>
<dbReference type="AlphaFoldDB" id="A0A7S3D9E0"/>
<evidence type="ECO:0000256" key="2">
    <source>
        <dbReference type="PROSITE-ProRule" id="PRU00035"/>
    </source>
</evidence>
<feature type="compositionally biased region" description="Polar residues" evidence="3">
    <location>
        <begin position="149"/>
        <end position="166"/>
    </location>
</feature>
<dbReference type="Pfam" id="PF00439">
    <property type="entry name" value="Bromodomain"/>
    <property type="match status" value="1"/>
</dbReference>
<evidence type="ECO:0000313" key="5">
    <source>
        <dbReference type="EMBL" id="CAE0250453.1"/>
    </source>
</evidence>
<dbReference type="PROSITE" id="PS50014">
    <property type="entry name" value="BROMODOMAIN_2"/>
    <property type="match status" value="1"/>
</dbReference>
<dbReference type="CDD" id="cd04369">
    <property type="entry name" value="Bromodomain"/>
    <property type="match status" value="1"/>
</dbReference>
<dbReference type="EMBL" id="HBIB01019507">
    <property type="protein sequence ID" value="CAE0250453.1"/>
    <property type="molecule type" value="Transcribed_RNA"/>
</dbReference>
<feature type="compositionally biased region" description="Basic residues" evidence="3">
    <location>
        <begin position="91"/>
        <end position="101"/>
    </location>
</feature>
<dbReference type="Gene3D" id="1.20.920.10">
    <property type="entry name" value="Bromodomain-like"/>
    <property type="match status" value="1"/>
</dbReference>
<feature type="compositionally biased region" description="Basic and acidic residues" evidence="3">
    <location>
        <begin position="125"/>
        <end position="136"/>
    </location>
</feature>
<evidence type="ECO:0000256" key="1">
    <source>
        <dbReference type="ARBA" id="ARBA00023117"/>
    </source>
</evidence>
<evidence type="ECO:0000256" key="3">
    <source>
        <dbReference type="SAM" id="MobiDB-lite"/>
    </source>
</evidence>
<dbReference type="PANTHER" id="PTHR45750">
    <property type="entry name" value="GH11602P"/>
    <property type="match status" value="1"/>
</dbReference>
<name>A0A7S3D9E0_9EUKA</name>
<sequence length="364" mass="41197">MCKKEAFVEMVKIVQKKEKNARRRAISKKRIGRSRLEDEYDAIELSASPRRMKRGLQSTSSPAPRGGKAPQKKRRRVQDDDDDEDGDAGGNKRKSRRRKVNSRRETEESDFHDDDAEEDEDEVKDWEKDFMLEQSRHSRKSAGGRIEGNKSTPGKKQVQKNVSKGSRGSGTMPGEKSKFARAKKKAADKGRAGGRRASTNAMDQQRKSGDHEKAKHPDALSLPVGVTHKDFVKVKMDTMGNKPVDQKSLTAVRSFCLFCIKHMEEKDTDSIFKDPPEEYTPGYKEVISHPMSLHTMKKKVESGEYDSIGLKGILVDMQLMVANCLKFNEGNQVLKPYANKFKQWAETMLTATVRCHYLPYAVGN</sequence>
<dbReference type="InterPro" id="IPR036427">
    <property type="entry name" value="Bromodomain-like_sf"/>
</dbReference>
<protein>
    <recommendedName>
        <fullName evidence="4">Bromo domain-containing protein</fullName>
    </recommendedName>
</protein>
<dbReference type="InterPro" id="IPR001487">
    <property type="entry name" value="Bromodomain"/>
</dbReference>
<feature type="region of interest" description="Disordered" evidence="3">
    <location>
        <begin position="17"/>
        <end position="217"/>
    </location>
</feature>
<dbReference type="SMART" id="SM00297">
    <property type="entry name" value="BROMO"/>
    <property type="match status" value="1"/>
</dbReference>